<sequence length="548" mass="58904">MQLSSSAVLPSLEELERRLTTSRRILMNRMICLGVSISSSSSSPDDVGRSGCRVRAENHDDDDDDDDSDGDAKLVISGGLSTVLLSLLEVAFESWSKLHDDRDSRDHAILLRTLALLSRAARSDPTLGEEIAKGRGRGGMTLAAVCSRLLERIDEHVADNGGGGECASSLVEDDADAFADLRDAVFEIYSPSSSSSSSSSSLPASCMPLTDDELRSRLPLLYHLTPAHRSRHREDGETGRERDRRGPLLWRHSTRRRKRVGDATTATTVFISQVTRRQCAQADVGFVMWPSAIVLSRYLVSNPHRLVVPPREEGRAVGRTTTPSPSVVLELGAGCGLVGITAARVILASRLGTDDDDYDDEEVEERRGETRPVVVITDVNEIVLDNIARNVELNDVSSIAYASRLDFYAQSGDCRAGGWVPGGTMGGGGGGSADGGGGGASEGRGLGQADVVLAADIICRPEDAIAASRTIYDALRPKGVALVVCANAEHRFGVEIFESECEKRGLAVTSTDVAEMYDRGLLEGDLMETAAGYVDGMRMTFFEITKIR</sequence>
<feature type="compositionally biased region" description="Basic and acidic residues" evidence="1">
    <location>
        <begin position="232"/>
        <end position="246"/>
    </location>
</feature>
<organism evidence="2 3">
    <name type="scientific">Stephanodiscus triporus</name>
    <dbReference type="NCBI Taxonomy" id="2934178"/>
    <lineage>
        <taxon>Eukaryota</taxon>
        <taxon>Sar</taxon>
        <taxon>Stramenopiles</taxon>
        <taxon>Ochrophyta</taxon>
        <taxon>Bacillariophyta</taxon>
        <taxon>Coscinodiscophyceae</taxon>
        <taxon>Thalassiosirophycidae</taxon>
        <taxon>Stephanodiscales</taxon>
        <taxon>Stephanodiscaceae</taxon>
        <taxon>Stephanodiscus</taxon>
    </lineage>
</organism>
<name>A0ABD3QQG4_9STRA</name>
<comment type="caution">
    <text evidence="2">The sequence shown here is derived from an EMBL/GenBank/DDBJ whole genome shotgun (WGS) entry which is preliminary data.</text>
</comment>
<dbReference type="Proteomes" id="UP001530315">
    <property type="component" value="Unassembled WGS sequence"/>
</dbReference>
<dbReference type="InterPro" id="IPR029063">
    <property type="entry name" value="SAM-dependent_MTases_sf"/>
</dbReference>
<dbReference type="EMBL" id="JALLAZ020000231">
    <property type="protein sequence ID" value="KAL3800055.1"/>
    <property type="molecule type" value="Genomic_DNA"/>
</dbReference>
<dbReference type="AlphaFoldDB" id="A0ABD3QQG4"/>
<dbReference type="Pfam" id="PF10294">
    <property type="entry name" value="Methyltransf_16"/>
    <property type="match status" value="1"/>
</dbReference>
<feature type="region of interest" description="Disordered" evidence="1">
    <location>
        <begin position="228"/>
        <end position="247"/>
    </location>
</feature>
<protein>
    <recommendedName>
        <fullName evidence="4">Calmodulin-lysine N-methyltransferase</fullName>
    </recommendedName>
</protein>
<evidence type="ECO:0000256" key="1">
    <source>
        <dbReference type="SAM" id="MobiDB-lite"/>
    </source>
</evidence>
<gene>
    <name evidence="2" type="ORF">ACHAW5_003703</name>
</gene>
<dbReference type="Gene3D" id="3.40.50.150">
    <property type="entry name" value="Vaccinia Virus protein VP39"/>
    <property type="match status" value="1"/>
</dbReference>
<accession>A0ABD3QQG4</accession>
<dbReference type="PANTHER" id="PTHR14614:SF130">
    <property type="entry name" value="PROTEIN-LYSINE N-METHYLTRANSFERASE EEF2KMT"/>
    <property type="match status" value="1"/>
</dbReference>
<feature type="compositionally biased region" description="Acidic residues" evidence="1">
    <location>
        <begin position="59"/>
        <end position="69"/>
    </location>
</feature>
<keyword evidence="3" id="KW-1185">Reference proteome</keyword>
<evidence type="ECO:0000313" key="2">
    <source>
        <dbReference type="EMBL" id="KAL3800055.1"/>
    </source>
</evidence>
<proteinExistence type="predicted"/>
<evidence type="ECO:0000313" key="3">
    <source>
        <dbReference type="Proteomes" id="UP001530315"/>
    </source>
</evidence>
<dbReference type="InterPro" id="IPR019410">
    <property type="entry name" value="Methyltransf_16"/>
</dbReference>
<feature type="region of interest" description="Disordered" evidence="1">
    <location>
        <begin position="38"/>
        <end position="70"/>
    </location>
</feature>
<reference evidence="2 3" key="1">
    <citation type="submission" date="2024-10" db="EMBL/GenBank/DDBJ databases">
        <title>Updated reference genomes for cyclostephanoid diatoms.</title>
        <authorList>
            <person name="Roberts W.R."/>
            <person name="Alverson A.J."/>
        </authorList>
    </citation>
    <scope>NUCLEOTIDE SEQUENCE [LARGE SCALE GENOMIC DNA]</scope>
    <source>
        <strain evidence="2 3">AJA276-08</strain>
    </source>
</reference>
<dbReference type="PANTHER" id="PTHR14614">
    <property type="entry name" value="HEPATOCELLULAR CARCINOMA-ASSOCIATED ANTIGEN"/>
    <property type="match status" value="1"/>
</dbReference>
<dbReference type="SUPFAM" id="SSF53335">
    <property type="entry name" value="S-adenosyl-L-methionine-dependent methyltransferases"/>
    <property type="match status" value="1"/>
</dbReference>
<evidence type="ECO:0008006" key="4">
    <source>
        <dbReference type="Google" id="ProtNLM"/>
    </source>
</evidence>